<reference evidence="5" key="1">
    <citation type="journal article" date="2014" name="Front. Microbiol.">
        <title>High frequency of phylogenetically diverse reductive dehalogenase-homologous genes in deep subseafloor sedimentary metagenomes.</title>
        <authorList>
            <person name="Kawai M."/>
            <person name="Futagami T."/>
            <person name="Toyoda A."/>
            <person name="Takaki Y."/>
            <person name="Nishi S."/>
            <person name="Hori S."/>
            <person name="Arai W."/>
            <person name="Tsubouchi T."/>
            <person name="Morono Y."/>
            <person name="Uchiyama I."/>
            <person name="Ito T."/>
            <person name="Fujiyama A."/>
            <person name="Inagaki F."/>
            <person name="Takami H."/>
        </authorList>
    </citation>
    <scope>NUCLEOTIDE SEQUENCE</scope>
    <source>
        <strain evidence="5">Expedition CK06-06</strain>
    </source>
</reference>
<dbReference type="InterPro" id="IPR025931">
    <property type="entry name" value="TaqI_C"/>
</dbReference>
<dbReference type="GO" id="GO:0032259">
    <property type="term" value="P:methylation"/>
    <property type="evidence" value="ECO:0007669"/>
    <property type="project" value="UniProtKB-KW"/>
</dbReference>
<evidence type="ECO:0000256" key="2">
    <source>
        <dbReference type="ARBA" id="ARBA00022679"/>
    </source>
</evidence>
<evidence type="ECO:0000256" key="1">
    <source>
        <dbReference type="ARBA" id="ARBA00022603"/>
    </source>
</evidence>
<dbReference type="EMBL" id="BARS01005650">
    <property type="protein sequence ID" value="GAF76589.1"/>
    <property type="molecule type" value="Genomic_DNA"/>
</dbReference>
<dbReference type="Pfam" id="PF12950">
    <property type="entry name" value="TaqI_C"/>
    <property type="match status" value="1"/>
</dbReference>
<comment type="caution">
    <text evidence="5">The sequence shown here is derived from an EMBL/GenBank/DDBJ whole genome shotgun (WGS) entry which is preliminary data.</text>
</comment>
<keyword evidence="2" id="KW-0808">Transferase</keyword>
<protein>
    <recommendedName>
        <fullName evidence="4">TaqI-like C-terminal specificity domain-containing protein</fullName>
    </recommendedName>
</protein>
<dbReference type="PANTHER" id="PTHR33841:SF5">
    <property type="entry name" value="DNA METHYLASE (MODIFICATION METHYLASE) (METHYLTRANSFERASE)-RELATED"/>
    <property type="match status" value="1"/>
</dbReference>
<dbReference type="InterPro" id="IPR050953">
    <property type="entry name" value="N4_N6_ade-DNA_methylase"/>
</dbReference>
<accession>X0S6F8</accession>
<proteinExistence type="predicted"/>
<dbReference type="PANTHER" id="PTHR33841">
    <property type="entry name" value="DNA METHYLTRANSFERASE YEEA-RELATED"/>
    <property type="match status" value="1"/>
</dbReference>
<gene>
    <name evidence="5" type="ORF">S01H1_11080</name>
</gene>
<organism evidence="5">
    <name type="scientific">marine sediment metagenome</name>
    <dbReference type="NCBI Taxonomy" id="412755"/>
    <lineage>
        <taxon>unclassified sequences</taxon>
        <taxon>metagenomes</taxon>
        <taxon>ecological metagenomes</taxon>
    </lineage>
</organism>
<feature type="non-terminal residue" evidence="5">
    <location>
        <position position="1"/>
    </location>
</feature>
<dbReference type="AlphaFoldDB" id="X0S6F8"/>
<keyword evidence="1" id="KW-0489">Methyltransferase</keyword>
<dbReference type="GO" id="GO:0008168">
    <property type="term" value="F:methyltransferase activity"/>
    <property type="evidence" value="ECO:0007669"/>
    <property type="project" value="UniProtKB-KW"/>
</dbReference>
<sequence length="233" mass="26879">RYEAIVPESLPNAVIYPYDQETGNALSESVLENMAPNTWAYLKTCRGKLHGRPYFDRSSKRWYELWCPRTPQLYIRPKIIGPEIASRGEFTLCEQTLFINNKLKGLIPNAELKENIEYLLALLNSSLLVFLHRLIAPPKGGGFFEVKTRILGRLPIRLIDFSHRTDKTRHDRMVELVQGMLSLHKQLAAARTPQDKTVIQRQIGATDRQIDRLVYELYDLTDEEVAIVEEATR</sequence>
<name>X0S6F8_9ZZZZ</name>
<keyword evidence="3" id="KW-0949">S-adenosyl-L-methionine</keyword>
<evidence type="ECO:0000259" key="4">
    <source>
        <dbReference type="Pfam" id="PF12950"/>
    </source>
</evidence>
<evidence type="ECO:0000313" key="5">
    <source>
        <dbReference type="EMBL" id="GAF76589.1"/>
    </source>
</evidence>
<evidence type="ECO:0000256" key="3">
    <source>
        <dbReference type="ARBA" id="ARBA00022691"/>
    </source>
</evidence>
<feature type="domain" description="TaqI-like C-terminal specificity" evidence="4">
    <location>
        <begin position="59"/>
        <end position="156"/>
    </location>
</feature>